<dbReference type="KEGG" id="oai:OLEAN_C23840"/>
<dbReference type="EMBL" id="FO203512">
    <property type="protein sequence ID" value="CCK76560.1"/>
    <property type="molecule type" value="Genomic_DNA"/>
</dbReference>
<dbReference type="Proteomes" id="UP000032749">
    <property type="component" value="Chromosome"/>
</dbReference>
<dbReference type="PROSITE" id="PS51257">
    <property type="entry name" value="PROKAR_LIPOPROTEIN"/>
    <property type="match status" value="1"/>
</dbReference>
<evidence type="ECO:0000313" key="4">
    <source>
        <dbReference type="Proteomes" id="UP000032749"/>
    </source>
</evidence>
<evidence type="ECO:0000259" key="2">
    <source>
        <dbReference type="Pfam" id="PF00561"/>
    </source>
</evidence>
<gene>
    <name evidence="3" type="ORF">OLEAN_C23840</name>
</gene>
<dbReference type="STRING" id="698738.OLEAN_C23840"/>
<dbReference type="Gene3D" id="3.40.50.1820">
    <property type="entry name" value="alpha/beta hydrolase"/>
    <property type="match status" value="1"/>
</dbReference>
<keyword evidence="4" id="KW-1185">Reference proteome</keyword>
<dbReference type="InterPro" id="IPR050266">
    <property type="entry name" value="AB_hydrolase_sf"/>
</dbReference>
<organism evidence="3 4">
    <name type="scientific">Oleispira antarctica RB-8</name>
    <dbReference type="NCBI Taxonomy" id="698738"/>
    <lineage>
        <taxon>Bacteria</taxon>
        <taxon>Pseudomonadati</taxon>
        <taxon>Pseudomonadota</taxon>
        <taxon>Gammaproteobacteria</taxon>
        <taxon>Oceanospirillales</taxon>
        <taxon>Oceanospirillaceae</taxon>
        <taxon>Oleispira</taxon>
    </lineage>
</organism>
<keyword evidence="3" id="KW-0378">Hydrolase</keyword>
<accession>R4YP04</accession>
<dbReference type="OrthoDB" id="2086224at2"/>
<dbReference type="Pfam" id="PF00561">
    <property type="entry name" value="Abhydrolase_1"/>
    <property type="match status" value="1"/>
</dbReference>
<dbReference type="GO" id="GO:0047372">
    <property type="term" value="F:monoacylglycerol lipase activity"/>
    <property type="evidence" value="ECO:0007669"/>
    <property type="project" value="TreeGrafter"/>
</dbReference>
<dbReference type="SUPFAM" id="SSF53474">
    <property type="entry name" value="alpha/beta-Hydrolases"/>
    <property type="match status" value="1"/>
</dbReference>
<evidence type="ECO:0000256" key="1">
    <source>
        <dbReference type="SAM" id="SignalP"/>
    </source>
</evidence>
<keyword evidence="3" id="KW-0808">Transferase</keyword>
<dbReference type="GO" id="GO:0046464">
    <property type="term" value="P:acylglycerol catabolic process"/>
    <property type="evidence" value="ECO:0007669"/>
    <property type="project" value="TreeGrafter"/>
</dbReference>
<reference evidence="3 4" key="1">
    <citation type="journal article" date="2013" name="Nat. Commun.">
        <title>Genome sequence and functional genomic analysis of the oil-degrading bacterium Oleispira antarctica.</title>
        <authorList>
            <person name="Kube M."/>
            <person name="Chernikova T.N."/>
            <person name="Al-Ramahi Y."/>
            <person name="Beloqui A."/>
            <person name="Lopez-Cortez N."/>
            <person name="Guazzaroni M.E."/>
            <person name="Heipieper H.J."/>
            <person name="Klages S."/>
            <person name="Kotsyurbenko O.R."/>
            <person name="Langer I."/>
            <person name="Nechitaylo T.Y."/>
            <person name="Lunsdorf H."/>
            <person name="Fernandez M."/>
            <person name="Juarez S."/>
            <person name="Ciordia S."/>
            <person name="Singer A."/>
            <person name="Kagan O."/>
            <person name="Egorova O."/>
            <person name="Petit P.A."/>
            <person name="Stogios P."/>
            <person name="Kim Y."/>
            <person name="Tchigvintsev A."/>
            <person name="Flick R."/>
            <person name="Denaro R."/>
            <person name="Genovese M."/>
            <person name="Albar J.P."/>
            <person name="Reva O.N."/>
            <person name="Martinez-Gomariz M."/>
            <person name="Tran H."/>
            <person name="Ferrer M."/>
            <person name="Savchenko A."/>
            <person name="Yakunin A.F."/>
            <person name="Yakimov M.M."/>
            <person name="Golyshina O.V."/>
            <person name="Reinhardt R."/>
            <person name="Golyshin P.N."/>
        </authorList>
    </citation>
    <scope>NUCLEOTIDE SEQUENCE [LARGE SCALE GENOMIC DNA]</scope>
</reference>
<dbReference type="InterPro" id="IPR029058">
    <property type="entry name" value="AB_hydrolase_fold"/>
</dbReference>
<dbReference type="GO" id="GO:0016020">
    <property type="term" value="C:membrane"/>
    <property type="evidence" value="ECO:0007669"/>
    <property type="project" value="TreeGrafter"/>
</dbReference>
<feature type="chain" id="PRO_5004383814" evidence="1">
    <location>
        <begin position="17"/>
        <end position="322"/>
    </location>
</feature>
<evidence type="ECO:0000313" key="3">
    <source>
        <dbReference type="EMBL" id="CCK76560.1"/>
    </source>
</evidence>
<dbReference type="PANTHER" id="PTHR43798:SF5">
    <property type="entry name" value="MONOACYLGLYCEROL LIPASE ABHD6"/>
    <property type="match status" value="1"/>
</dbReference>
<sequence length="322" mass="36369">MKLIILLLTLSLTACADWQDTLFELGVDVERSMSNLSEHSVSTADHEWVYLSTRGDVDPSAEVVIMLHGFAVDKDNWIRFARNFPNHRVIIPDLPGHGETSYNPELVYDFHNQARWLNDFIEQLQLTKFHLIGNSMGGGIAAYYAHDYSDKVSSIVLIDAAGVHPPQQSKLQQIIENNEPNPLIIRTESDFDRLQEFAMEDQPFLPWPASGVLARKSMARQGINDKIFADINDYAERVKVSKENLKVLSEIQQPTFILWGKEDRALDVSSVQVFEEYLPNASSFIMEGVGHGPMIERPEESAALVLGFLKSLERKVALEESL</sequence>
<name>R4YP04_OLEAN</name>
<dbReference type="GO" id="GO:0016746">
    <property type="term" value="F:acyltransferase activity"/>
    <property type="evidence" value="ECO:0007669"/>
    <property type="project" value="UniProtKB-KW"/>
</dbReference>
<proteinExistence type="predicted"/>
<feature type="domain" description="AB hydrolase-1" evidence="2">
    <location>
        <begin position="63"/>
        <end position="298"/>
    </location>
</feature>
<dbReference type="PRINTS" id="PR00111">
    <property type="entry name" value="ABHYDROLASE"/>
</dbReference>
<dbReference type="PANTHER" id="PTHR43798">
    <property type="entry name" value="MONOACYLGLYCEROL LIPASE"/>
    <property type="match status" value="1"/>
</dbReference>
<keyword evidence="1" id="KW-0732">Signal</keyword>
<dbReference type="InterPro" id="IPR000073">
    <property type="entry name" value="AB_hydrolase_1"/>
</dbReference>
<protein>
    <submittedName>
        <fullName evidence="3">Predicted hydrolase or acyltransferase</fullName>
    </submittedName>
</protein>
<dbReference type="AlphaFoldDB" id="R4YP04"/>
<dbReference type="InterPro" id="IPR000639">
    <property type="entry name" value="Epox_hydrolase-like"/>
</dbReference>
<keyword evidence="3" id="KW-0012">Acyltransferase</keyword>
<dbReference type="HOGENOM" id="CLU_020336_13_9_6"/>
<dbReference type="PRINTS" id="PR00412">
    <property type="entry name" value="EPOXHYDRLASE"/>
</dbReference>
<feature type="signal peptide" evidence="1">
    <location>
        <begin position="1"/>
        <end position="16"/>
    </location>
</feature>